<keyword evidence="2" id="KW-0966">Cell projection</keyword>
<keyword evidence="2" id="KW-0969">Cilium</keyword>
<dbReference type="OrthoDB" id="86402at2"/>
<keyword evidence="2" id="KW-0282">Flagellum</keyword>
<sequence>MKKLIIFIMMINIVSLYAFNIEVIPHGFILPIDKGINKEITLINRSLEDTRVEISIGKPEGYKEKDTLDKYIRIYPKILNMKGDSSKTIRFSVRVPRNLPDGEYKSYIYFKEIPKNPSMIRSENNGIAVNMAMYSRLAIPVYGQKGELIYKGKIKNIFIKNKKLNIVIDSFGNKTIKPAYDLTYISGKNILGFEKGIFGRTLKDGENTLERKLEKVPKGTEKVLVKIYNDNNVLMGEKTLYLK</sequence>
<dbReference type="InterPro" id="IPR016147">
    <property type="entry name" value="Pili_assmbl_chaperone_N"/>
</dbReference>
<reference evidence="2 3" key="1">
    <citation type="submission" date="2017-02" db="EMBL/GenBank/DDBJ databases">
        <authorList>
            <person name="Peterson S.W."/>
        </authorList>
    </citation>
    <scope>NUCLEOTIDE SEQUENCE [LARGE SCALE GENOMIC DNA]</scope>
    <source>
        <strain evidence="2 3">ATCC 700028</strain>
    </source>
</reference>
<dbReference type="Proteomes" id="UP000191153">
    <property type="component" value="Unassembled WGS sequence"/>
</dbReference>
<dbReference type="RefSeq" id="WP_078693829.1">
    <property type="nucleotide sequence ID" value="NZ_FUWX01000009.1"/>
</dbReference>
<proteinExistence type="predicted"/>
<dbReference type="Pfam" id="PF00345">
    <property type="entry name" value="PapD_N"/>
    <property type="match status" value="1"/>
</dbReference>
<evidence type="ECO:0000313" key="3">
    <source>
        <dbReference type="Proteomes" id="UP000191153"/>
    </source>
</evidence>
<dbReference type="GO" id="GO:0071555">
    <property type="term" value="P:cell wall organization"/>
    <property type="evidence" value="ECO:0007669"/>
    <property type="project" value="InterPro"/>
</dbReference>
<evidence type="ECO:0000259" key="1">
    <source>
        <dbReference type="Pfam" id="PF00345"/>
    </source>
</evidence>
<organism evidence="2 3">
    <name type="scientific">Cetobacterium ceti</name>
    <dbReference type="NCBI Taxonomy" id="180163"/>
    <lineage>
        <taxon>Bacteria</taxon>
        <taxon>Fusobacteriati</taxon>
        <taxon>Fusobacteriota</taxon>
        <taxon>Fusobacteriia</taxon>
        <taxon>Fusobacteriales</taxon>
        <taxon>Fusobacteriaceae</taxon>
        <taxon>Cetobacterium</taxon>
    </lineage>
</organism>
<name>A0A1T4MUE8_9FUSO</name>
<dbReference type="GO" id="GO:0030288">
    <property type="term" value="C:outer membrane-bounded periplasmic space"/>
    <property type="evidence" value="ECO:0007669"/>
    <property type="project" value="InterPro"/>
</dbReference>
<feature type="domain" description="Pili assembly chaperone N-terminal" evidence="1">
    <location>
        <begin position="38"/>
        <end position="137"/>
    </location>
</feature>
<protein>
    <submittedName>
        <fullName evidence="2">Pili and flagellar-assembly chaperone, PapD N-terminal domain</fullName>
    </submittedName>
</protein>
<gene>
    <name evidence="2" type="ORF">SAMN02745174_01333</name>
</gene>
<keyword evidence="3" id="KW-1185">Reference proteome</keyword>
<evidence type="ECO:0000313" key="2">
    <source>
        <dbReference type="EMBL" id="SJZ70612.1"/>
    </source>
</evidence>
<dbReference type="InterPro" id="IPR008962">
    <property type="entry name" value="PapD-like_sf"/>
</dbReference>
<accession>A0A1T4MUE8</accession>
<dbReference type="EMBL" id="FUWX01000009">
    <property type="protein sequence ID" value="SJZ70612.1"/>
    <property type="molecule type" value="Genomic_DNA"/>
</dbReference>
<dbReference type="AlphaFoldDB" id="A0A1T4MUE8"/>
<dbReference type="SUPFAM" id="SSF49354">
    <property type="entry name" value="PapD-like"/>
    <property type="match status" value="1"/>
</dbReference>
<dbReference type="STRING" id="180163.SAMN02745174_01333"/>